<dbReference type="Proteomes" id="UP001501303">
    <property type="component" value="Unassembled WGS sequence"/>
</dbReference>
<dbReference type="InterPro" id="IPR036922">
    <property type="entry name" value="Rieske_2Fe-2S_sf"/>
</dbReference>
<evidence type="ECO:0000256" key="1">
    <source>
        <dbReference type="ARBA" id="ARBA00022714"/>
    </source>
</evidence>
<reference evidence="9" key="1">
    <citation type="journal article" date="2019" name="Int. J. Syst. Evol. Microbiol.">
        <title>The Global Catalogue of Microorganisms (GCM) 10K type strain sequencing project: providing services to taxonomists for standard genome sequencing and annotation.</title>
        <authorList>
            <consortium name="The Broad Institute Genomics Platform"/>
            <consortium name="The Broad Institute Genome Sequencing Center for Infectious Disease"/>
            <person name="Wu L."/>
            <person name="Ma J."/>
        </authorList>
    </citation>
    <scope>NUCLEOTIDE SEQUENCE [LARGE SCALE GENOMIC DNA]</scope>
    <source>
        <strain evidence="9">JCM 13581</strain>
    </source>
</reference>
<dbReference type="InterPro" id="IPR019251">
    <property type="entry name" value="DUF2231_TM"/>
</dbReference>
<evidence type="ECO:0000256" key="6">
    <source>
        <dbReference type="SAM" id="MobiDB-lite"/>
    </source>
</evidence>
<keyword evidence="5" id="KW-0411">Iron-sulfur</keyword>
<evidence type="ECO:0000256" key="5">
    <source>
        <dbReference type="ARBA" id="ARBA00023014"/>
    </source>
</evidence>
<gene>
    <name evidence="8" type="ORF">GCM10009716_11630</name>
</gene>
<comment type="caution">
    <text evidence="8">The sequence shown here is derived from an EMBL/GenBank/DDBJ whole genome shotgun (WGS) entry which is preliminary data.</text>
</comment>
<dbReference type="Pfam" id="PF00355">
    <property type="entry name" value="Rieske"/>
    <property type="match status" value="1"/>
</dbReference>
<evidence type="ECO:0000259" key="7">
    <source>
        <dbReference type="PROSITE" id="PS51296"/>
    </source>
</evidence>
<keyword evidence="9" id="KW-1185">Reference proteome</keyword>
<dbReference type="CDD" id="cd03467">
    <property type="entry name" value="Rieske"/>
    <property type="match status" value="1"/>
</dbReference>
<feature type="region of interest" description="Disordered" evidence="6">
    <location>
        <begin position="303"/>
        <end position="325"/>
    </location>
</feature>
<dbReference type="PANTHER" id="PTHR21266:SF60">
    <property type="entry name" value="3-KETOSTEROID-9-ALPHA-MONOOXYGENASE, OXYGENASE COMPONENT"/>
    <property type="match status" value="1"/>
</dbReference>
<evidence type="ECO:0000256" key="4">
    <source>
        <dbReference type="ARBA" id="ARBA00023004"/>
    </source>
</evidence>
<evidence type="ECO:0000256" key="3">
    <source>
        <dbReference type="ARBA" id="ARBA00023002"/>
    </source>
</evidence>
<evidence type="ECO:0000313" key="9">
    <source>
        <dbReference type="Proteomes" id="UP001501303"/>
    </source>
</evidence>
<keyword evidence="4" id="KW-0408">Iron</keyword>
<dbReference type="InterPro" id="IPR017941">
    <property type="entry name" value="Rieske_2Fe-2S"/>
</dbReference>
<name>A0ABP5A7G8_9ACTN</name>
<keyword evidence="3" id="KW-0560">Oxidoreductase</keyword>
<dbReference type="SUPFAM" id="SSF50022">
    <property type="entry name" value="ISP domain"/>
    <property type="match status" value="1"/>
</dbReference>
<sequence length="325" mass="34266">MRISRIFSLFSAIAPPAPRTDEPGRVLTAVERLESDTRLDPLLPPIRRRVRRIPRGGRDLLHGRQLGHPFHPIAVQVPIGAWLSAAALDLMPGEHRAADALVGVGLAGAAPAAISGWADWAELHKPHMRVGLVHAVLNVTAVALYGGSLAARIGGRRRLGRTLSFTGLTLVGVSGSLGGHLAYRQAAGANHAEQVPYIVEPGWHELGSMSQFPVGEPVRRTVGEVPVVVVAENPQTAHVLADRCSHLAGPLSQGKVADGCVECPWHGSTFRLSDGYNVKGPATAPQPVFQTRVVSGMLEARFTPHGAQARTSGTGGTGDGQAAEE</sequence>
<evidence type="ECO:0000313" key="8">
    <source>
        <dbReference type="EMBL" id="GAA1903336.1"/>
    </source>
</evidence>
<protein>
    <recommendedName>
        <fullName evidence="7">Rieske domain-containing protein</fullName>
    </recommendedName>
</protein>
<accession>A0ABP5A7G8</accession>
<dbReference type="InterPro" id="IPR050584">
    <property type="entry name" value="Cholesterol_7-desaturase"/>
</dbReference>
<organism evidence="8 9">
    <name type="scientific">Streptomyces sodiiphilus</name>
    <dbReference type="NCBI Taxonomy" id="226217"/>
    <lineage>
        <taxon>Bacteria</taxon>
        <taxon>Bacillati</taxon>
        <taxon>Actinomycetota</taxon>
        <taxon>Actinomycetes</taxon>
        <taxon>Kitasatosporales</taxon>
        <taxon>Streptomycetaceae</taxon>
        <taxon>Streptomyces</taxon>
    </lineage>
</organism>
<dbReference type="Gene3D" id="2.102.10.10">
    <property type="entry name" value="Rieske [2Fe-2S] iron-sulphur domain"/>
    <property type="match status" value="1"/>
</dbReference>
<dbReference type="PROSITE" id="PS51296">
    <property type="entry name" value="RIESKE"/>
    <property type="match status" value="1"/>
</dbReference>
<evidence type="ECO:0000256" key="2">
    <source>
        <dbReference type="ARBA" id="ARBA00022723"/>
    </source>
</evidence>
<dbReference type="RefSeq" id="WP_344259418.1">
    <property type="nucleotide sequence ID" value="NZ_BAAAMJ010000010.1"/>
</dbReference>
<keyword evidence="2" id="KW-0479">Metal-binding</keyword>
<dbReference type="EMBL" id="BAAAMJ010000010">
    <property type="protein sequence ID" value="GAA1903336.1"/>
    <property type="molecule type" value="Genomic_DNA"/>
</dbReference>
<keyword evidence="1" id="KW-0001">2Fe-2S</keyword>
<dbReference type="PANTHER" id="PTHR21266">
    <property type="entry name" value="IRON-SULFUR DOMAIN CONTAINING PROTEIN"/>
    <property type="match status" value="1"/>
</dbReference>
<feature type="domain" description="Rieske" evidence="7">
    <location>
        <begin position="203"/>
        <end position="300"/>
    </location>
</feature>
<dbReference type="Pfam" id="PF09990">
    <property type="entry name" value="DUF2231"/>
    <property type="match status" value="1"/>
</dbReference>
<proteinExistence type="predicted"/>